<feature type="compositionally biased region" description="Basic and acidic residues" evidence="1">
    <location>
        <begin position="257"/>
        <end position="271"/>
    </location>
</feature>
<evidence type="ECO:0000313" key="3">
    <source>
        <dbReference type="Proteomes" id="UP000245884"/>
    </source>
</evidence>
<keyword evidence="3" id="KW-1185">Reference proteome</keyword>
<feature type="compositionally biased region" description="Basic and acidic residues" evidence="1">
    <location>
        <begin position="199"/>
        <end position="208"/>
    </location>
</feature>
<feature type="compositionally biased region" description="Basic and acidic residues" evidence="1">
    <location>
        <begin position="140"/>
        <end position="162"/>
    </location>
</feature>
<dbReference type="RefSeq" id="XP_025361107.1">
    <property type="nucleotide sequence ID" value="XM_025506522.1"/>
</dbReference>
<dbReference type="Proteomes" id="UP000245884">
    <property type="component" value="Unassembled WGS sequence"/>
</dbReference>
<dbReference type="GeneID" id="37028345"/>
<dbReference type="OrthoDB" id="3268823at2759"/>
<feature type="region of interest" description="Disordered" evidence="1">
    <location>
        <begin position="56"/>
        <end position="104"/>
    </location>
</feature>
<organism evidence="2 3">
    <name type="scientific">Jaminaea rosea</name>
    <dbReference type="NCBI Taxonomy" id="1569628"/>
    <lineage>
        <taxon>Eukaryota</taxon>
        <taxon>Fungi</taxon>
        <taxon>Dikarya</taxon>
        <taxon>Basidiomycota</taxon>
        <taxon>Ustilaginomycotina</taxon>
        <taxon>Exobasidiomycetes</taxon>
        <taxon>Microstromatales</taxon>
        <taxon>Microstromatales incertae sedis</taxon>
        <taxon>Jaminaea</taxon>
    </lineage>
</organism>
<reference evidence="2 3" key="1">
    <citation type="journal article" date="2018" name="Mol. Biol. Evol.">
        <title>Broad Genomic Sampling Reveals a Smut Pathogenic Ancestry of the Fungal Clade Ustilaginomycotina.</title>
        <authorList>
            <person name="Kijpornyongpan T."/>
            <person name="Mondo S.J."/>
            <person name="Barry K."/>
            <person name="Sandor L."/>
            <person name="Lee J."/>
            <person name="Lipzen A."/>
            <person name="Pangilinan J."/>
            <person name="LaButti K."/>
            <person name="Hainaut M."/>
            <person name="Henrissat B."/>
            <person name="Grigoriev I.V."/>
            <person name="Spatafora J.W."/>
            <person name="Aime M.C."/>
        </authorList>
    </citation>
    <scope>NUCLEOTIDE SEQUENCE [LARGE SCALE GENOMIC DNA]</scope>
    <source>
        <strain evidence="2 3">MCA 5214</strain>
    </source>
</reference>
<feature type="region of interest" description="Disordered" evidence="1">
    <location>
        <begin position="119"/>
        <end position="271"/>
    </location>
</feature>
<dbReference type="AlphaFoldDB" id="A0A316UTT3"/>
<evidence type="ECO:0000256" key="1">
    <source>
        <dbReference type="SAM" id="MobiDB-lite"/>
    </source>
</evidence>
<accession>A0A316UTT3</accession>
<gene>
    <name evidence="2" type="ORF">BDZ90DRAFT_233127</name>
</gene>
<proteinExistence type="predicted"/>
<sequence>MSEQPHDTTAKGSGALAGVSAAVSGAGKAVANSATSAYNNAPDLGVTSTLQSAYDKAPDMGLSQQAQKLSSGAGGQDDGANGQAEASGGNAGQAGESAPHHDDNAEYGVSLCWAGSVSVPTRLPSESSSSSLSFAQAQRLSREHEERIAESKRQGPSTDKRLNKSQTDIGIEDKVPTAAGYGSTLPPDKTVLDSAGKSVDSKPAKVPEDYEPVDCPSQYVDGHEKRGAIQNSAHGNDRNGHAATQGGRDDDEGAEAGESKSRGLGKKVKDQIKGDAKVVSGVVRRDDDKVAAGKAIKRGEA</sequence>
<protein>
    <submittedName>
        <fullName evidence="2">Uncharacterized protein</fullName>
    </submittedName>
</protein>
<evidence type="ECO:0000313" key="2">
    <source>
        <dbReference type="EMBL" id="PWN26495.1"/>
    </source>
</evidence>
<name>A0A316UTT3_9BASI</name>
<dbReference type="EMBL" id="KZ819671">
    <property type="protein sequence ID" value="PWN26495.1"/>
    <property type="molecule type" value="Genomic_DNA"/>
</dbReference>